<proteinExistence type="predicted"/>
<dbReference type="Proteomes" id="UP001204772">
    <property type="component" value="Unassembled WGS sequence"/>
</dbReference>
<evidence type="ECO:0000313" key="1">
    <source>
        <dbReference type="EMBL" id="MCP1384724.1"/>
    </source>
</evidence>
<dbReference type="EMBL" id="JAMZEL010000009">
    <property type="protein sequence ID" value="MCP1384724.1"/>
    <property type="molecule type" value="Genomic_DNA"/>
</dbReference>
<comment type="caution">
    <text evidence="1">The sequence shown here is derived from an EMBL/GenBank/DDBJ whole genome shotgun (WGS) entry which is preliminary data.</text>
</comment>
<name>A0ABT1FSI6_9BACT</name>
<evidence type="ECO:0000313" key="2">
    <source>
        <dbReference type="Proteomes" id="UP001204772"/>
    </source>
</evidence>
<gene>
    <name evidence="1" type="ORF">NCI00_19975</name>
</gene>
<reference evidence="1 2" key="1">
    <citation type="submission" date="2022-06" db="EMBL/GenBank/DDBJ databases">
        <title>Runella sp. S5 genome sequencing.</title>
        <authorList>
            <person name="Park S."/>
        </authorList>
    </citation>
    <scope>NUCLEOTIDE SEQUENCE [LARGE SCALE GENOMIC DNA]</scope>
    <source>
        <strain evidence="1 2">S5</strain>
    </source>
</reference>
<protein>
    <submittedName>
        <fullName evidence="1">Uncharacterized protein</fullName>
    </submittedName>
</protein>
<organism evidence="1 2">
    <name type="scientific">Runella salmonicolor</name>
    <dbReference type="NCBI Taxonomy" id="2950278"/>
    <lineage>
        <taxon>Bacteria</taxon>
        <taxon>Pseudomonadati</taxon>
        <taxon>Bacteroidota</taxon>
        <taxon>Cytophagia</taxon>
        <taxon>Cytophagales</taxon>
        <taxon>Spirosomataceae</taxon>
        <taxon>Runella</taxon>
    </lineage>
</organism>
<sequence>MKKVFVLLFLSYNVICVGQQNRKNKFDDIGRQHNQILFDLINSNTLKMAKTSNIKDPYKIYLKFLDECCERKMSCCGSPGPTKPINEEIILFHKALTPKTTFLEVFRQNYTIPNPGRSPLEDWFWKLWELYRTKKLEKAATNNDFNEIIAIEDMIISDKKISSNDKEYLLKTTSIMRYSYKFWSDVKFNPKNPYFNPNLKQFPWGSDVDGAIGGYRLGGGWGALGGAAFCSGVELIKDYFFN</sequence>
<keyword evidence="2" id="KW-1185">Reference proteome</keyword>
<accession>A0ABT1FSI6</accession>
<dbReference type="RefSeq" id="WP_253530497.1">
    <property type="nucleotide sequence ID" value="NZ_JAMZEL010000009.1"/>
</dbReference>